<reference evidence="1 3" key="1">
    <citation type="journal article" date="2020" name="Int. J. Syst. Evol. Microbiol.">
        <title>Bartonella kosoyi sp. nov. and Bartonella krasnovii sp. nov., two novel species closely related to the zoonotic Bartonella elizabethae, isolated from black rats and wild desert rodent-fleas.</title>
        <authorList>
            <person name="Gutierrez R."/>
            <person name="Shalit T."/>
            <person name="Markus B."/>
            <person name="Yuan C."/>
            <person name="Nachum-Biala Y."/>
            <person name="Elad D."/>
            <person name="Harrus S."/>
        </authorList>
    </citation>
    <scope>NUCLEOTIDE SEQUENCE [LARGE SCALE GENOMIC DNA]</scope>
    <source>
        <strain evidence="1 3">Tel Aviv</strain>
    </source>
</reference>
<organism evidence="1 3">
    <name type="scientific">Bartonella kosoyi</name>
    <dbReference type="NCBI Taxonomy" id="2133959"/>
    <lineage>
        <taxon>Bacteria</taxon>
        <taxon>Pseudomonadati</taxon>
        <taxon>Pseudomonadota</taxon>
        <taxon>Alphaproteobacteria</taxon>
        <taxon>Hyphomicrobiales</taxon>
        <taxon>Bartonellaceae</taxon>
        <taxon>Bartonella</taxon>
    </lineage>
</organism>
<proteinExistence type="predicted"/>
<gene>
    <name evidence="1" type="ORF">D1093_03145</name>
    <name evidence="2" type="ORF">D1093_04460</name>
</gene>
<dbReference type="KEGG" id="bky:D1093_04460"/>
<dbReference type="EMBL" id="CP031843">
    <property type="protein sequence ID" value="QEE08897.1"/>
    <property type="molecule type" value="Genomic_DNA"/>
</dbReference>
<dbReference type="EMBL" id="CP031843">
    <property type="protein sequence ID" value="QEE08656.1"/>
    <property type="molecule type" value="Genomic_DNA"/>
</dbReference>
<evidence type="ECO:0000313" key="1">
    <source>
        <dbReference type="EMBL" id="QEE08656.1"/>
    </source>
</evidence>
<dbReference type="RefSeq" id="WP_120100911.1">
    <property type="nucleotide sequence ID" value="NZ_CP031843.2"/>
</dbReference>
<sequence>MVKKYELTDETIEVDGKTLHRIRALRDFGDVKKGDLGGFIENEGNLSHEGNCWVGGSYIPCATGYVYGNAKIYENAKVYGNARVYDNVEVFGNTYIMGPARIYNNVKIYDNAIISGCFVGNVEIFGDAKVYENARIYDEVKISQNAEVCGLANINGNTRIPQDIKI</sequence>
<dbReference type="Proteomes" id="UP000321940">
    <property type="component" value="Chromosome"/>
</dbReference>
<evidence type="ECO:0000313" key="2">
    <source>
        <dbReference type="EMBL" id="QEE08897.1"/>
    </source>
</evidence>
<accession>A0A5B9CW39</accession>
<dbReference type="KEGG" id="bky:D1093_03145"/>
<evidence type="ECO:0000313" key="3">
    <source>
        <dbReference type="Proteomes" id="UP000321940"/>
    </source>
</evidence>
<name>A0A5B9CW39_9HYPH</name>
<keyword evidence="3" id="KW-1185">Reference proteome</keyword>
<dbReference type="InterPro" id="IPR011004">
    <property type="entry name" value="Trimer_LpxA-like_sf"/>
</dbReference>
<protein>
    <submittedName>
        <fullName evidence="1">Phage related protein</fullName>
    </submittedName>
</protein>
<dbReference type="SUPFAM" id="SSF51161">
    <property type="entry name" value="Trimeric LpxA-like enzymes"/>
    <property type="match status" value="1"/>
</dbReference>
<dbReference type="Gene3D" id="2.160.10.10">
    <property type="entry name" value="Hexapeptide repeat proteins"/>
    <property type="match status" value="1"/>
</dbReference>
<dbReference type="AlphaFoldDB" id="A0A5B9CW39"/>